<dbReference type="Pfam" id="PF13540">
    <property type="entry name" value="RCC1_2"/>
    <property type="match status" value="1"/>
</dbReference>
<dbReference type="Pfam" id="PF08005">
    <property type="entry name" value="PHR"/>
    <property type="match status" value="2"/>
</dbReference>
<feature type="compositionally biased region" description="Gly residues" evidence="3">
    <location>
        <begin position="1948"/>
        <end position="1959"/>
    </location>
</feature>
<evidence type="ECO:0000256" key="3">
    <source>
        <dbReference type="SAM" id="MobiDB-lite"/>
    </source>
</evidence>
<feature type="region of interest" description="Disordered" evidence="3">
    <location>
        <begin position="1916"/>
        <end position="1959"/>
    </location>
</feature>
<feature type="compositionally biased region" description="Gly residues" evidence="3">
    <location>
        <begin position="3611"/>
        <end position="3628"/>
    </location>
</feature>
<dbReference type="EMBL" id="BMAT01013976">
    <property type="protein sequence ID" value="GFS24094.1"/>
    <property type="molecule type" value="Genomic_DNA"/>
</dbReference>
<dbReference type="PANTHER" id="PTHR45943:SF1">
    <property type="entry name" value="E3 UBIQUITIN-PROTEIN LIGASE MYCBP2"/>
    <property type="match status" value="1"/>
</dbReference>
<dbReference type="InterPro" id="IPR009091">
    <property type="entry name" value="RCC1/BLIP-II"/>
</dbReference>
<dbReference type="Pfam" id="PF00415">
    <property type="entry name" value="RCC1"/>
    <property type="match status" value="1"/>
</dbReference>
<dbReference type="GO" id="GO:0005886">
    <property type="term" value="C:plasma membrane"/>
    <property type="evidence" value="ECO:0007669"/>
    <property type="project" value="TreeGrafter"/>
</dbReference>
<dbReference type="GO" id="GO:0005634">
    <property type="term" value="C:nucleus"/>
    <property type="evidence" value="ECO:0007669"/>
    <property type="project" value="TreeGrafter"/>
</dbReference>
<dbReference type="InterPro" id="IPR038648">
    <property type="entry name" value="PHR_sf"/>
</dbReference>
<feature type="region of interest" description="Disordered" evidence="3">
    <location>
        <begin position="3761"/>
        <end position="3787"/>
    </location>
</feature>
<feature type="domain" description="PHR" evidence="4">
    <location>
        <begin position="1646"/>
        <end position="1805"/>
    </location>
</feature>
<feature type="compositionally biased region" description="Basic and acidic residues" evidence="3">
    <location>
        <begin position="2903"/>
        <end position="2915"/>
    </location>
</feature>
<dbReference type="Gene3D" id="3.30.420.10">
    <property type="entry name" value="Ribonuclease H-like superfamily/Ribonuclease H"/>
    <property type="match status" value="1"/>
</dbReference>
<accession>A0AAV4JN19</accession>
<feature type="region of interest" description="Disordered" evidence="3">
    <location>
        <begin position="3450"/>
        <end position="3472"/>
    </location>
</feature>
<dbReference type="InterPro" id="IPR000408">
    <property type="entry name" value="Reg_chr_condens"/>
</dbReference>
<dbReference type="Gene3D" id="2.60.120.820">
    <property type="entry name" value="PHR domain"/>
    <property type="match status" value="2"/>
</dbReference>
<evidence type="ECO:0000256" key="2">
    <source>
        <dbReference type="PROSITE-ProRule" id="PRU00235"/>
    </source>
</evidence>
<feature type="domain" description="PHR" evidence="4">
    <location>
        <begin position="1138"/>
        <end position="1288"/>
    </location>
</feature>
<dbReference type="Gene3D" id="2.130.10.30">
    <property type="entry name" value="Regulator of chromosome condensation 1/beta-lactamase-inhibitor protein II"/>
    <property type="match status" value="2"/>
</dbReference>
<protein>
    <submittedName>
        <fullName evidence="5">Myc binding protein 2</fullName>
    </submittedName>
</protein>
<feature type="compositionally biased region" description="Gly residues" evidence="3">
    <location>
        <begin position="1924"/>
        <end position="1935"/>
    </location>
</feature>
<sequence length="3870" mass="420025">MKPRKVEKNVGIYECKYFQSLSHVLSSSSRKVMKKLEKKKTKKKKSKTKDKKQKREKSPDIPEPHSAVINTHDNASMFAVYALVRQAVLAHAIRDSTRLYHLANTNTDSDSDTDEEGEDKGIDQQIKIPKIVGLGLSSVFELVRESRSQYPELCIKALKALLDLLQGQQPEGMKKEPPEIVEDLFSLLMDLAINTGTKNIGEESLFRSMSSLACSALISLTIGLGDTEKLLRAVTVMLMSRSGLELQDIVVPGILASLQKSVQAVLLGKSQLPDWFNHGVKMRSHAQQFKLANARVGECLVENSAIASDGRFLYILNKFGLYKVGSGYGGTIKGKLENQKKDFPVHKNTFLAFAAEDSFVIRTFSPVSSPPMSLVNEVPLKLTRKCMDVMGSTLFDFTYEKRTIVTGADEDSLVMISGKEFSLIRTVGGKVLYQGKAASLGIKQSNPPNGRWSELAITKSPKITHISLGHDGLHSLLVAEDGSVYFVGTARRGEDGDASGGKARRQPKPSKPRKMSRLESKFVATASCNSGTSAVVTRDGELFMFGKDTNHCDSTTGLVTELRDIQVSQVCLGKAHAVVLTTKGAVYTFGINNKGQCGRDFTTHGIAPRDAASTITMAEDEEEAEVDDTLCAPGKHKWVQEVCMICSVCRECTGYGVSCVNSGRKDRNPGMPCGCGAGESGCSLCGACRVCAEEKMGLNELDDRGLLDVMQAGKRGEAGGKKNAKLQLRQAQKIAIEKKMREGVNEGEAEITKVVSLPPAETVIDSSGSPAIQIAVGLHHTVVLLQNGSVYAFGSNNNGQLGQGDTKVRGHPTKVPLPMQAIMVAAGSHHSVFLLSSGQIYTCGDHQNGALGRNGLDESAAKSKSSPWYSIAGPVPGVGAKYGRRATWIGASGDQTIMRIDESLINAHTLTRSNIFASKTCIGPHKARATTHSLWGLGIQVLPHPAYSPNLAPCDFWLFPILRDRLAGRKFDRIQNLAKAVNSELRTIPEEDYQGMFRKWQIRRKCCKESHGEYFEGLFAGDEQEDLCNQAVCLDPVYDVLWGYNPRSQEIHCYNVMISEAQDLQKIDAGYCNIFSPELAMPTRLGCQATRSHCALHILGCLDTLTVANQLKLSVSEESREKAAINKVYSKEDFNVVNRFESHGGGWGYSGHSVEAIRFMCDTDVLLGGLGLFGGRGGYLGRIKLYELGLEGGDNEGDGELLTETDETQFVCGAREKYAMLFDEPVQIHANFWYVAWARISGPSSDCGANGLGTVHTEDSVVFKFKSSRKSNNGTDINAGQIPQLLYKLPRRDSQTITRQTDQMDTAHVLSSEFAHIVTPKSLEALLKLLEYSWSALHATIPTPSGFKGEQEEVLSDLQRIVFISRACLRLLRTYVADVYPDGALNSNTKKKNPQESTELAECIGDARDLLRRILAEDLQTQKLRASLTEHQSMRRYRQMREAVLHECHTTFRSCFHAFYPTGHLKWWCLCDLLCQMEPIIERRGAVPQNSHNVQGISRLLAAVMEAMCHPAVKLTAIMPINCEPETEEVLRRHSMSIDDNTNAMARLGETHRYPVLASHMTCRMEEDNVPATPNITFKEVLDRLLMIVSVPVRQVLSKETSTFSNTLVANTCALLATIVGELAATAMGLEMDINVSSRPMLVTPNRFMRCSNTYQWNTGAGSPDGIAFSVDKPGIVMAGICVYCGSGSYEYEVNVLKEEENSEGQKQGAKAESWIPIETAKGSYSQEDCMNDIAEIKFDRPVPIKDGQKYAVLLKNNGQRTVHGDSGITKVRCTDGTVFTFTSCVQSINGTNIIRGQIPQILYYSTPQEGEPQTPNSRNLMELLARRNAIDICGAVSHMATDLLHRAHSHPAESVGELLGSSHLFSSLLPLALAYAGPVAVQDPRCAVQVLYLVQEILPAVSGLTRHMVPATQNMSSSAMSGPGPGGALGGGLVGPLDSSTSSAGGSTSGLGLGGGEVTGAGTTSQHYALVESEHPYKPATVVSYKVEFPSTVRWMVLEFDSQCATAQPEDSLQLYVPAIYSHFASMQSNGEGGHSASGAAGPHQAPEASARVVTMTTSYTENDCNNSSLWPVLKKFYGTTEWPKSAVLLPGNEVVFSLETASDYLKDEKASFFGFKCSLVGYEWGVRPEESILMLERELAFLGGMCCSALMKRDIPLPSATMEEVDEDLEVIEEGAMTVFQNHSSLLEKGFALSQSPTIYQALEGNLPLSWQSNEHSFLKDFVMCTPGTSGGRLARWLQPDSYLDPKQCEIKCNRDDLKCSWPVVVTVFTKDQYSQLVNVPNLKLEVRAIPIDQQEVGDELKKMRKTTSNRSIEVSDMTYGGHLPPVLDTPYEPTVKEKNYKFHAITVMKAYENYSFEELRLASPAIPRPSENMLVRANKDGTYTASWTPGCVGFYNIIMIIDGAQSGDGVKVEVKEPPQGAPPPAVVKKTQPPRLRKFVAKYSAGLRVRVSPTLQSEQIGVVPPNCTISFLDSTTNDDGIWLRLSRASLAEYCPTDEGGSVGTEGWCLQYNKHLGKTLLVAVETPKPAGGHSHLHGSPTRTPLHQAGAASASSEGMAGARPRRSSIQAGSGHFLGSQPANRGPGTYMVVKCGSSGHNIRARPNLKATPIGMITRGKKIRAVEDIVNSDGTWIRLAEESAHKYCQSQLASEAWSLVRGGRDDTQYMQHESELPFGGPGQDPFAFRSLPPQSHHGFQFAQKAAEYAVNFPGFFPPQEAFAKSKSMPSSAFNFGGITGFQTKVPLPRFGEPSPNPEDCQESEYPLSPVALAISDYNDLGDEESLEEAMLADRLLRLRQRSGSIPNPFISVPPLPASQVESHQRSLSARKASDPGLARLSLKDNKDIPPELQGVPVNELVKALGESRANGNGPTPQPSPPSTPKKGSREASPKSKAESMSSSRNVRESSVAKEDLYKTPPSSPVVQKKARAPLQKTESFDKSGTPTPPATPLAQRAEKVNTASLQHLSPMPSSSASKAKGEGEVGIKGHPEPLASQLPGSHQTGIMLPGLVDQPWETKTLSKSSAMLKLGGGDADQCLPVAKASASKGMVSKPDGSIADASVMCCALKPDTAMRQLTAQSPSVGDESCVILEQSADPSDIGVGGASGGGLSAFSAGGSISAAAGASAIEGGGGVGGELSDFGDGFSPAPNKSNMFTIGATTPREDVQRSSPKTGRKERRSSRAKRERAVSPSYQDFNLVPRSRSSSASKILDRGASCGTVKEALSPAAAECLRTVFAAFMWHEGIVHDAMACASFLKFHPDLTKEMSKFVKEKKQHSGGSTEPQRQRHATESSKDHSAHRRKDNINESRVRFNLEPQYSDADQEDSAFVPLDRIRPRSASTRTPPSSYFQEGAVKPLLCETKSEGANNDARMWAGYCGGMAKRQVERHKSEGGSQKFHELVQMAAQNAKVEQETQLPKTLQHLVHFWEELSESVIHVMSQDVVPPSPAMAARLKHHERREKDKDREKKIKKKKGIKPAPLALMDGAVRPEAANIQMGLFGNPVVFGGPPGDIGMGGAIGGAAIREETFCELCQGMFPHPVTYHMRQAHPGCGKHASGKGYNSSGKFGGGWAGKCGEGGIGDCSWYLMCEKCRDRYMREKKSRDKRKGKKGKGAVGVGITGAAGTAGGSSGSSSSLKPQSLMAPMEAHHVLKNNAQFLLELASASGLSLPKHITNKSSRPLSLPPRSSASSSETMVCLPSVSEGSCSDPDPFPAVPFQYLNLHNADNSDSAFAENYFVDADERVLFARSGSMSIAASGLSHRFQLPPQRPRLPTEPRHSPLARSGSLGQDMRPFSQLLPVLKHENTRAMLEKQPMTKSAGTSPEMDQDSHKKAFHRSVSEYATENGSDVNEFVFQRAVSVSSRRRNNSGSVT</sequence>
<feature type="compositionally biased region" description="Basic and acidic residues" evidence="3">
    <location>
        <begin position="3283"/>
        <end position="3295"/>
    </location>
</feature>
<dbReference type="PROSITE" id="PS50012">
    <property type="entry name" value="RCC1_3"/>
    <property type="match status" value="1"/>
</dbReference>
<proteinExistence type="predicted"/>
<feature type="compositionally biased region" description="Basic residues" evidence="3">
    <location>
        <begin position="502"/>
        <end position="515"/>
    </location>
</feature>
<evidence type="ECO:0000313" key="5">
    <source>
        <dbReference type="EMBL" id="GFS24094.1"/>
    </source>
</evidence>
<feature type="compositionally biased region" description="Low complexity" evidence="3">
    <location>
        <begin position="3336"/>
        <end position="3346"/>
    </location>
</feature>
<feature type="repeat" description="RCC1" evidence="2">
    <location>
        <begin position="788"/>
        <end position="837"/>
    </location>
</feature>
<dbReference type="InterPro" id="IPR012983">
    <property type="entry name" value="PHR"/>
</dbReference>
<feature type="compositionally biased region" description="Basic residues" evidence="3">
    <location>
        <begin position="3601"/>
        <end position="3610"/>
    </location>
</feature>
<dbReference type="GO" id="GO:0007411">
    <property type="term" value="P:axon guidance"/>
    <property type="evidence" value="ECO:0007669"/>
    <property type="project" value="TreeGrafter"/>
</dbReference>
<dbReference type="PANTHER" id="PTHR45943">
    <property type="entry name" value="E3 UBIQUITIN-PROTEIN LIGASE MYCBP2"/>
    <property type="match status" value="1"/>
</dbReference>
<organism evidence="5 6">
    <name type="scientific">Elysia marginata</name>
    <dbReference type="NCBI Taxonomy" id="1093978"/>
    <lineage>
        <taxon>Eukaryota</taxon>
        <taxon>Metazoa</taxon>
        <taxon>Spiralia</taxon>
        <taxon>Lophotrochozoa</taxon>
        <taxon>Mollusca</taxon>
        <taxon>Gastropoda</taxon>
        <taxon>Heterobranchia</taxon>
        <taxon>Euthyneura</taxon>
        <taxon>Panpulmonata</taxon>
        <taxon>Sacoglossa</taxon>
        <taxon>Placobranchoidea</taxon>
        <taxon>Plakobranchidae</taxon>
        <taxon>Elysia</taxon>
    </lineage>
</organism>
<dbReference type="InterPro" id="IPR036397">
    <property type="entry name" value="RNaseH_sf"/>
</dbReference>
<feature type="region of interest" description="Disordered" evidence="3">
    <location>
        <begin position="3809"/>
        <end position="3832"/>
    </location>
</feature>
<dbReference type="Proteomes" id="UP000762676">
    <property type="component" value="Unassembled WGS sequence"/>
</dbReference>
<feature type="compositionally biased region" description="Basic and acidic residues" evidence="3">
    <location>
        <begin position="3302"/>
        <end position="3311"/>
    </location>
</feature>
<feature type="region of interest" description="Disordered" evidence="3">
    <location>
        <begin position="2529"/>
        <end position="2582"/>
    </location>
</feature>
<feature type="region of interest" description="Disordered" evidence="3">
    <location>
        <begin position="26"/>
        <end position="68"/>
    </location>
</feature>
<evidence type="ECO:0000313" key="6">
    <source>
        <dbReference type="Proteomes" id="UP000762676"/>
    </source>
</evidence>
<keyword evidence="1" id="KW-0833">Ubl conjugation pathway</keyword>
<feature type="compositionally biased region" description="Basic and acidic residues" evidence="3">
    <location>
        <begin position="2977"/>
        <end position="2989"/>
    </location>
</feature>
<dbReference type="GO" id="GO:0003676">
    <property type="term" value="F:nucleic acid binding"/>
    <property type="evidence" value="ECO:0007669"/>
    <property type="project" value="InterPro"/>
</dbReference>
<evidence type="ECO:0000259" key="4">
    <source>
        <dbReference type="Pfam" id="PF08005"/>
    </source>
</evidence>
<dbReference type="SUPFAM" id="SSF50985">
    <property type="entry name" value="RCC1/BLIP-II"/>
    <property type="match status" value="1"/>
</dbReference>
<feature type="compositionally biased region" description="Basic residues" evidence="3">
    <location>
        <begin position="31"/>
        <end position="55"/>
    </location>
</feature>
<feature type="compositionally biased region" description="Low complexity" evidence="3">
    <location>
        <begin position="1936"/>
        <end position="1947"/>
    </location>
</feature>
<feature type="region of interest" description="Disordered" evidence="3">
    <location>
        <begin position="3597"/>
        <end position="3638"/>
    </location>
</feature>
<feature type="compositionally biased region" description="Basic and acidic residues" evidence="3">
    <location>
        <begin position="2885"/>
        <end position="2895"/>
    </location>
</feature>
<dbReference type="PRINTS" id="PR00633">
    <property type="entry name" value="RCCNDNSATION"/>
</dbReference>
<feature type="region of interest" description="Disordered" evidence="3">
    <location>
        <begin position="493"/>
        <end position="516"/>
    </location>
</feature>
<keyword evidence="6" id="KW-1185">Reference proteome</keyword>
<evidence type="ECO:0000256" key="1">
    <source>
        <dbReference type="ARBA" id="ARBA00022786"/>
    </source>
</evidence>
<dbReference type="GO" id="GO:0008582">
    <property type="term" value="P:regulation of synaptic assembly at neuromuscular junction"/>
    <property type="evidence" value="ECO:0007669"/>
    <property type="project" value="TreeGrafter"/>
</dbReference>
<feature type="region of interest" description="Disordered" evidence="3">
    <location>
        <begin position="2803"/>
        <end position="2997"/>
    </location>
</feature>
<feature type="compositionally biased region" description="Low complexity" evidence="3">
    <location>
        <begin position="2549"/>
        <end position="2562"/>
    </location>
</feature>
<dbReference type="Gene3D" id="1.10.10.2360">
    <property type="match status" value="1"/>
</dbReference>
<feature type="region of interest" description="Disordered" evidence="3">
    <location>
        <begin position="3150"/>
        <end position="3191"/>
    </location>
</feature>
<feature type="compositionally biased region" description="Basic residues" evidence="3">
    <location>
        <begin position="3172"/>
        <end position="3184"/>
    </location>
</feature>
<name>A0AAV4JN19_9GAST</name>
<feature type="compositionally biased region" description="Low complexity" evidence="3">
    <location>
        <begin position="2967"/>
        <end position="2976"/>
    </location>
</feature>
<comment type="caution">
    <text evidence="5">The sequence shown here is derived from an EMBL/GenBank/DDBJ whole genome shotgun (WGS) entry which is preliminary data.</text>
</comment>
<feature type="region of interest" description="Disordered" evidence="3">
    <location>
        <begin position="3268"/>
        <end position="3348"/>
    </location>
</feature>
<gene>
    <name evidence="5" type="ORF">ElyMa_006994700</name>
</gene>
<reference evidence="5 6" key="1">
    <citation type="journal article" date="2021" name="Elife">
        <title>Chloroplast acquisition without the gene transfer in kleptoplastic sea slugs, Plakobranchus ocellatus.</title>
        <authorList>
            <person name="Maeda T."/>
            <person name="Takahashi S."/>
            <person name="Yoshida T."/>
            <person name="Shimamura S."/>
            <person name="Takaki Y."/>
            <person name="Nagai Y."/>
            <person name="Toyoda A."/>
            <person name="Suzuki Y."/>
            <person name="Arimoto A."/>
            <person name="Ishii H."/>
            <person name="Satoh N."/>
            <person name="Nishiyama T."/>
            <person name="Hasebe M."/>
            <person name="Maruyama T."/>
            <person name="Minagawa J."/>
            <person name="Obokata J."/>
            <person name="Shigenobu S."/>
        </authorList>
    </citation>
    <scope>NUCLEOTIDE SEQUENCE [LARGE SCALE GENOMIC DNA]</scope>
</reference>
<feature type="non-terminal residue" evidence="5">
    <location>
        <position position="3870"/>
    </location>
</feature>
<dbReference type="GO" id="GO:0061630">
    <property type="term" value="F:ubiquitin protein ligase activity"/>
    <property type="evidence" value="ECO:0007669"/>
    <property type="project" value="TreeGrafter"/>
</dbReference>
<dbReference type="PROSITE" id="PS00626">
    <property type="entry name" value="RCC1_2"/>
    <property type="match status" value="1"/>
</dbReference>